<keyword evidence="2" id="KW-1185">Reference proteome</keyword>
<gene>
    <name evidence="1" type="ORF">WJX73_005774</name>
</gene>
<comment type="caution">
    <text evidence="1">The sequence shown here is derived from an EMBL/GenBank/DDBJ whole genome shotgun (WGS) entry which is preliminary data.</text>
</comment>
<accession>A0AAW1PRJ1</accession>
<reference evidence="1 2" key="1">
    <citation type="journal article" date="2024" name="Nat. Commun.">
        <title>Phylogenomics reveals the evolutionary origins of lichenization in chlorophyte algae.</title>
        <authorList>
            <person name="Puginier C."/>
            <person name="Libourel C."/>
            <person name="Otte J."/>
            <person name="Skaloud P."/>
            <person name="Haon M."/>
            <person name="Grisel S."/>
            <person name="Petersen M."/>
            <person name="Berrin J.G."/>
            <person name="Delaux P.M."/>
            <person name="Dal Grande F."/>
            <person name="Keller J."/>
        </authorList>
    </citation>
    <scope>NUCLEOTIDE SEQUENCE [LARGE SCALE GENOMIC DNA]</scope>
    <source>
        <strain evidence="1 2">SAG 2036</strain>
    </source>
</reference>
<evidence type="ECO:0000313" key="2">
    <source>
        <dbReference type="Proteomes" id="UP001465755"/>
    </source>
</evidence>
<protein>
    <submittedName>
        <fullName evidence="1">Uncharacterized protein</fullName>
    </submittedName>
</protein>
<name>A0AAW1PRJ1_9CHLO</name>
<organism evidence="1 2">
    <name type="scientific">Symbiochloris irregularis</name>
    <dbReference type="NCBI Taxonomy" id="706552"/>
    <lineage>
        <taxon>Eukaryota</taxon>
        <taxon>Viridiplantae</taxon>
        <taxon>Chlorophyta</taxon>
        <taxon>core chlorophytes</taxon>
        <taxon>Trebouxiophyceae</taxon>
        <taxon>Trebouxiales</taxon>
        <taxon>Trebouxiaceae</taxon>
        <taxon>Symbiochloris</taxon>
    </lineage>
</organism>
<proteinExistence type="predicted"/>
<dbReference type="EMBL" id="JALJOQ010000008">
    <property type="protein sequence ID" value="KAK9812229.1"/>
    <property type="molecule type" value="Genomic_DNA"/>
</dbReference>
<evidence type="ECO:0000313" key="1">
    <source>
        <dbReference type="EMBL" id="KAK9812229.1"/>
    </source>
</evidence>
<sequence>MYSCLTAPLLGDLTARSPVLSARPCDLQTCRTTSYQAAGFSGRLPSSQAVLPPGLHAERSSKPLWVRAAGFGAPSAKDKVNKARTQQLDASELLAQLLKTEDARALAASMVNSIDEPFFLTASTYLDMAKKENNNEVTEQLESVLKICMEEKQKTLPPEIQLLNTLLSTKTADQRKEIMSAPVAMKTMTSASGKFDKLVNRMMLDIDRQPANASGKSAILQQLEHIQKESSAIRSAAQ</sequence>
<dbReference type="Proteomes" id="UP001465755">
    <property type="component" value="Unassembled WGS sequence"/>
</dbReference>
<dbReference type="AlphaFoldDB" id="A0AAW1PRJ1"/>